<reference evidence="2 3" key="1">
    <citation type="submission" date="2020-08" db="EMBL/GenBank/DDBJ databases">
        <title>Whole genome shotgun sequence of Actinocatenispora thailandica NBRC 105041.</title>
        <authorList>
            <person name="Komaki H."/>
            <person name="Tamura T."/>
        </authorList>
    </citation>
    <scope>NUCLEOTIDE SEQUENCE [LARGE SCALE GENOMIC DNA]</scope>
    <source>
        <strain evidence="2 3">NBRC 105041</strain>
    </source>
</reference>
<proteinExistence type="predicted"/>
<dbReference type="RefSeq" id="WP_203961542.1">
    <property type="nucleotide sequence ID" value="NZ_AP023355.1"/>
</dbReference>
<evidence type="ECO:0000259" key="1">
    <source>
        <dbReference type="Pfam" id="PF13349"/>
    </source>
</evidence>
<dbReference type="Proteomes" id="UP000611640">
    <property type="component" value="Chromosome"/>
</dbReference>
<name>A0A7R7HWA3_9ACTN</name>
<accession>A0A7R7HWA3</accession>
<protein>
    <recommendedName>
        <fullName evidence="1">DUF4097 domain-containing protein</fullName>
    </recommendedName>
</protein>
<dbReference type="Pfam" id="PF13349">
    <property type="entry name" value="DUF4097"/>
    <property type="match status" value="1"/>
</dbReference>
<keyword evidence="3" id="KW-1185">Reference proteome</keyword>
<dbReference type="EMBL" id="AP023355">
    <property type="protein sequence ID" value="BCJ34882.1"/>
    <property type="molecule type" value="Genomic_DNA"/>
</dbReference>
<evidence type="ECO:0000313" key="3">
    <source>
        <dbReference type="Proteomes" id="UP000611640"/>
    </source>
</evidence>
<dbReference type="KEGG" id="atl:Athai_23850"/>
<gene>
    <name evidence="2" type="ORF">Athai_23850</name>
</gene>
<dbReference type="InterPro" id="IPR025164">
    <property type="entry name" value="Toastrack_DUF4097"/>
</dbReference>
<evidence type="ECO:0000313" key="2">
    <source>
        <dbReference type="EMBL" id="BCJ34882.1"/>
    </source>
</evidence>
<dbReference type="AlphaFoldDB" id="A0A7R7HWA3"/>
<sequence>MYEFATDTPVSIDLRVAAGRCDLTAEPRDTATVEVEPLDPGDDRARQAAADTIVQLSGGQLTVKTPDTSGVGWLFGRRTAKLRITIAVPAGSSLESKVASADLRCVGTLSTVSVNNASGDVQLDQVTGDVSMNSASGDVRVGYVGGNLKANSASGDIDAGRVDGDVAHNSASGDTRIGETHGAVKVHSASGDVRIDAVVAGSVRANTASGDLYFGVPAGTGVWMDLNTASGTTSSDLSIGGERPLAGHDVELRGSTASGDIEIHRVPAPATS</sequence>
<feature type="domain" description="DUF4097" evidence="1">
    <location>
        <begin position="49"/>
        <end position="263"/>
    </location>
</feature>
<organism evidence="2 3">
    <name type="scientific">Actinocatenispora thailandica</name>
    <dbReference type="NCBI Taxonomy" id="227318"/>
    <lineage>
        <taxon>Bacteria</taxon>
        <taxon>Bacillati</taxon>
        <taxon>Actinomycetota</taxon>
        <taxon>Actinomycetes</taxon>
        <taxon>Micromonosporales</taxon>
        <taxon>Micromonosporaceae</taxon>
        <taxon>Actinocatenispora</taxon>
    </lineage>
</organism>